<dbReference type="GeneID" id="82535922"/>
<reference evidence="2 3" key="1">
    <citation type="submission" date="2018-04" db="EMBL/GenBank/DDBJ databases">
        <title>Novel Campyloabacter and Helicobacter Species and Strains.</title>
        <authorList>
            <person name="Mannion A.J."/>
            <person name="Shen Z."/>
            <person name="Fox J.G."/>
        </authorList>
    </citation>
    <scope>NUCLEOTIDE SEQUENCE [LARGE SCALE GENOMIC DNA]</scope>
    <source>
        <strain evidence="2 3">MIT 99-5101</strain>
    </source>
</reference>
<evidence type="ECO:0000313" key="3">
    <source>
        <dbReference type="Proteomes" id="UP000256650"/>
    </source>
</evidence>
<evidence type="ECO:0000313" key="2">
    <source>
        <dbReference type="EMBL" id="RDU62531.1"/>
    </source>
</evidence>
<dbReference type="AlphaFoldDB" id="A0A3D8IDB0"/>
<organism evidence="2 3">
    <name type="scientific">Helicobacter ganmani</name>
    <dbReference type="NCBI Taxonomy" id="60246"/>
    <lineage>
        <taxon>Bacteria</taxon>
        <taxon>Pseudomonadati</taxon>
        <taxon>Campylobacterota</taxon>
        <taxon>Epsilonproteobacteria</taxon>
        <taxon>Campylobacterales</taxon>
        <taxon>Helicobacteraceae</taxon>
        <taxon>Helicobacter</taxon>
    </lineage>
</organism>
<accession>A0A3D8IDB0</accession>
<protein>
    <submittedName>
        <fullName evidence="2">Uncharacterized protein</fullName>
    </submittedName>
</protein>
<comment type="caution">
    <text evidence="2">The sequence shown here is derived from an EMBL/GenBank/DDBJ whole genome shotgun (WGS) entry which is preliminary data.</text>
</comment>
<evidence type="ECO:0000256" key="1">
    <source>
        <dbReference type="SAM" id="Coils"/>
    </source>
</evidence>
<feature type="coiled-coil region" evidence="1">
    <location>
        <begin position="5"/>
        <end position="39"/>
    </location>
</feature>
<dbReference type="Proteomes" id="UP000256650">
    <property type="component" value="Unassembled WGS sequence"/>
</dbReference>
<dbReference type="EMBL" id="NXLS01000006">
    <property type="protein sequence ID" value="RDU62531.1"/>
    <property type="molecule type" value="Genomic_DNA"/>
</dbReference>
<sequence>MTLIIENASKELQKAIKSMAKLDNAKVKTKREKECLMKQAIKEIKNGEYEICRDFEEYKKIMES</sequence>
<proteinExistence type="predicted"/>
<name>A0A3D8IDB0_9HELI</name>
<dbReference type="OrthoDB" id="5329442at2"/>
<gene>
    <name evidence="2" type="ORF">CQA43_06425</name>
</gene>
<keyword evidence="3" id="KW-1185">Reference proteome</keyword>
<dbReference type="RefSeq" id="WP_115551796.1">
    <property type="nucleotide sequence ID" value="NZ_CAOOSM010000006.1"/>
</dbReference>
<keyword evidence="1" id="KW-0175">Coiled coil</keyword>